<dbReference type="AlphaFoldDB" id="A0A0J9C0B6"/>
<dbReference type="NCBIfam" id="TIGR01395">
    <property type="entry name" value="FlgC"/>
    <property type="match status" value="1"/>
</dbReference>
<dbReference type="PATRIC" id="fig|742734.4.peg.2971"/>
<dbReference type="PANTHER" id="PTHR30435:SF2">
    <property type="entry name" value="FLAGELLAR BASAL-BODY ROD PROTEIN FLGC"/>
    <property type="match status" value="1"/>
</dbReference>
<dbReference type="GeneID" id="93163264"/>
<dbReference type="GO" id="GO:0030694">
    <property type="term" value="C:bacterial-type flagellum basal body, rod"/>
    <property type="evidence" value="ECO:0007669"/>
    <property type="project" value="UniProtKB-UniRule"/>
</dbReference>
<evidence type="ECO:0000313" key="8">
    <source>
        <dbReference type="EMBL" id="KMW18667.1"/>
    </source>
</evidence>
<comment type="subunit">
    <text evidence="5 6">The basal body constitutes a major portion of the flagellar organelle and consists of four rings (L,P,S, and M) mounted on a central rod. The rod consists of about 26 subunits of FlgG in the distal portion, and FlgB, FlgC and FlgF are thought to build up the proximal portion of the rod with about 6 subunits each.</text>
</comment>
<dbReference type="PANTHER" id="PTHR30435">
    <property type="entry name" value="FLAGELLAR PROTEIN"/>
    <property type="match status" value="1"/>
</dbReference>
<reference evidence="8 9" key="1">
    <citation type="submission" date="2011-04" db="EMBL/GenBank/DDBJ databases">
        <title>The Genome Sequence of Clostridium citroniae WAL-19142.</title>
        <authorList>
            <consortium name="The Broad Institute Genome Sequencing Platform"/>
            <person name="Earl A."/>
            <person name="Ward D."/>
            <person name="Feldgarden M."/>
            <person name="Gevers D."/>
            <person name="Warren Y.A."/>
            <person name="Tyrrell K.L."/>
            <person name="Citron D.M."/>
            <person name="Goldstein E.J."/>
            <person name="Daigneault M."/>
            <person name="Allen-Vercoe E."/>
            <person name="Young S.K."/>
            <person name="Zeng Q."/>
            <person name="Gargeya S."/>
            <person name="Fitzgerald M."/>
            <person name="Haas B."/>
            <person name="Abouelleil A."/>
            <person name="Alvarado L."/>
            <person name="Arachchi H.M."/>
            <person name="Berlin A."/>
            <person name="Brown A."/>
            <person name="Chapman S.B."/>
            <person name="Chen Z."/>
            <person name="Dunbar C."/>
            <person name="Freedman E."/>
            <person name="Gearin G."/>
            <person name="Gellesch M."/>
            <person name="Goldberg J."/>
            <person name="Griggs A."/>
            <person name="Gujja S."/>
            <person name="Heilman E.R."/>
            <person name="Heiman D."/>
            <person name="Howarth C."/>
            <person name="Larson L."/>
            <person name="Lui A."/>
            <person name="MacDonald P.J."/>
            <person name="Mehta T."/>
            <person name="Montmayeur A."/>
            <person name="Murphy C."/>
            <person name="Neiman D."/>
            <person name="Pearson M."/>
            <person name="Priest M."/>
            <person name="Roberts A."/>
            <person name="Saif S."/>
            <person name="Shea T."/>
            <person name="Shenoy N."/>
            <person name="Sisk P."/>
            <person name="Stolte C."/>
            <person name="Sykes S."/>
            <person name="White J."/>
            <person name="Yandava C."/>
            <person name="Wortman J."/>
            <person name="Nusbaum C."/>
            <person name="Birren B."/>
        </authorList>
    </citation>
    <scope>NUCLEOTIDE SEQUENCE [LARGE SCALE GENOMIC DNA]</scope>
    <source>
        <strain evidence="8 9">WAL-19142</strain>
    </source>
</reference>
<dbReference type="Proteomes" id="UP000037392">
    <property type="component" value="Unassembled WGS sequence"/>
</dbReference>
<evidence type="ECO:0000256" key="1">
    <source>
        <dbReference type="ARBA" id="ARBA00004117"/>
    </source>
</evidence>
<name>A0A0J9C0B6_9FIRM</name>
<evidence type="ECO:0000256" key="2">
    <source>
        <dbReference type="ARBA" id="ARBA00009677"/>
    </source>
</evidence>
<comment type="caution">
    <text evidence="8">The sequence shown here is derived from an EMBL/GenBank/DDBJ whole genome shotgun (WGS) entry which is preliminary data.</text>
</comment>
<dbReference type="InterPro" id="IPR006299">
    <property type="entry name" value="FlgC"/>
</dbReference>
<organism evidence="8 9">
    <name type="scientific">[Clostridium] citroniae WAL-19142</name>
    <dbReference type="NCBI Taxonomy" id="742734"/>
    <lineage>
        <taxon>Bacteria</taxon>
        <taxon>Bacillati</taxon>
        <taxon>Bacillota</taxon>
        <taxon>Clostridia</taxon>
        <taxon>Lachnospirales</taxon>
        <taxon>Lachnospiraceae</taxon>
        <taxon>Enterocloster</taxon>
    </lineage>
</organism>
<dbReference type="OrthoDB" id="9794148at2"/>
<dbReference type="Pfam" id="PF06429">
    <property type="entry name" value="Flg_bbr_C"/>
    <property type="match status" value="1"/>
</dbReference>
<dbReference type="EMBL" id="ADLK01000022">
    <property type="protein sequence ID" value="KMW18667.1"/>
    <property type="molecule type" value="Genomic_DNA"/>
</dbReference>
<proteinExistence type="inferred from homology"/>
<dbReference type="RefSeq" id="WP_007865528.1">
    <property type="nucleotide sequence ID" value="NZ_KQ235878.1"/>
</dbReference>
<dbReference type="InterPro" id="IPR010930">
    <property type="entry name" value="Flg_bb/hook_C_dom"/>
</dbReference>
<comment type="subcellular location">
    <subcellularLocation>
        <location evidence="1 6">Bacterial flagellum basal body</location>
    </subcellularLocation>
</comment>
<evidence type="ECO:0000256" key="6">
    <source>
        <dbReference type="RuleBase" id="RU362062"/>
    </source>
</evidence>
<gene>
    <name evidence="8" type="ORF">HMPREF9470_02771</name>
</gene>
<keyword evidence="8" id="KW-0966">Cell projection</keyword>
<sequence>MGYLDSLNITGSALTAERFRTDIIMQNLANQNTTRTAEGGPYVRKQVVLRENALDFKNELGKAMTKAENGGVYVEEVVESQNPLVPVYDPDHPDADEDGYVMMPNVNSAEEMVDLMAATRAYEANVTALNIAKSMALKALEIGK</sequence>
<accession>A0A0J9C0B6</accession>
<keyword evidence="4 6" id="KW-0975">Bacterial flagellum</keyword>
<comment type="similarity">
    <text evidence="2">Belongs to the flagella basal body rod proteins family.</text>
</comment>
<evidence type="ECO:0000313" key="9">
    <source>
        <dbReference type="Proteomes" id="UP000037392"/>
    </source>
</evidence>
<feature type="domain" description="Flagellar basal-body/hook protein C-terminal" evidence="7">
    <location>
        <begin position="98"/>
        <end position="141"/>
    </location>
</feature>
<protein>
    <recommendedName>
        <fullName evidence="3 6">Flagellar basal-body rod protein FlgC</fullName>
    </recommendedName>
</protein>
<evidence type="ECO:0000259" key="7">
    <source>
        <dbReference type="Pfam" id="PF06429"/>
    </source>
</evidence>
<dbReference type="GO" id="GO:0071978">
    <property type="term" value="P:bacterial-type flagellum-dependent swarming motility"/>
    <property type="evidence" value="ECO:0007669"/>
    <property type="project" value="TreeGrafter"/>
</dbReference>
<evidence type="ECO:0000256" key="3">
    <source>
        <dbReference type="ARBA" id="ARBA00017941"/>
    </source>
</evidence>
<keyword evidence="8" id="KW-0969">Cilium</keyword>
<evidence type="ECO:0000256" key="4">
    <source>
        <dbReference type="ARBA" id="ARBA00023143"/>
    </source>
</evidence>
<keyword evidence="8" id="KW-0282">Flagellum</keyword>
<evidence type="ECO:0000256" key="5">
    <source>
        <dbReference type="ARBA" id="ARBA00025933"/>
    </source>
</evidence>